<evidence type="ECO:0000259" key="3">
    <source>
        <dbReference type="Pfam" id="PF13204"/>
    </source>
</evidence>
<evidence type="ECO:0000313" key="4">
    <source>
        <dbReference type="EMBL" id="AKP52246.1"/>
    </source>
</evidence>
<dbReference type="Proteomes" id="UP000036520">
    <property type="component" value="Chromosome"/>
</dbReference>
<feature type="domain" description="Apiosidase-like catalytic" evidence="3">
    <location>
        <begin position="36"/>
        <end position="395"/>
    </location>
</feature>
<feature type="domain" description="Putative collagen-binding" evidence="2">
    <location>
        <begin position="399"/>
        <end position="486"/>
    </location>
</feature>
<proteinExistence type="predicted"/>
<dbReference type="STRING" id="320787.CA2015_2839"/>
<dbReference type="SUPFAM" id="SSF51445">
    <property type="entry name" value="(Trans)glycosidases"/>
    <property type="match status" value="1"/>
</dbReference>
<evidence type="ECO:0008006" key="6">
    <source>
        <dbReference type="Google" id="ProtNLM"/>
    </source>
</evidence>
<dbReference type="Gene3D" id="3.20.20.80">
    <property type="entry name" value="Glycosidases"/>
    <property type="match status" value="1"/>
</dbReference>
<reference evidence="4 5" key="1">
    <citation type="submission" date="2015-07" db="EMBL/GenBank/DDBJ databases">
        <authorList>
            <person name="Kim K.M."/>
        </authorList>
    </citation>
    <scope>NUCLEOTIDE SEQUENCE [LARGE SCALE GENOMIC DNA]</scope>
    <source>
        <strain evidence="4 5">KCTC 12363</strain>
    </source>
</reference>
<evidence type="ECO:0000313" key="5">
    <source>
        <dbReference type="Proteomes" id="UP000036520"/>
    </source>
</evidence>
<dbReference type="InterPro" id="IPR017853">
    <property type="entry name" value="GH"/>
</dbReference>
<keyword evidence="5" id="KW-1185">Reference proteome</keyword>
<dbReference type="InterPro" id="IPR025277">
    <property type="entry name" value="Apiosidase-like_cat_dom"/>
</dbReference>
<feature type="signal peptide" evidence="1">
    <location>
        <begin position="1"/>
        <end position="22"/>
    </location>
</feature>
<accession>A0A0H4PCR1</accession>
<dbReference type="PANTHER" id="PTHR37836:SF2">
    <property type="entry name" value="DUF4038 DOMAIN-CONTAINING PROTEIN"/>
    <property type="match status" value="1"/>
</dbReference>
<dbReference type="PANTHER" id="PTHR37836">
    <property type="entry name" value="LMO1036 PROTEIN"/>
    <property type="match status" value="1"/>
</dbReference>
<protein>
    <recommendedName>
        <fullName evidence="6">DUF4038 domain-containing protein</fullName>
    </recommendedName>
</protein>
<organism evidence="4 5">
    <name type="scientific">Cyclobacterium amurskyense</name>
    <dbReference type="NCBI Taxonomy" id="320787"/>
    <lineage>
        <taxon>Bacteria</taxon>
        <taxon>Pseudomonadati</taxon>
        <taxon>Bacteroidota</taxon>
        <taxon>Cytophagia</taxon>
        <taxon>Cytophagales</taxon>
        <taxon>Cyclobacteriaceae</taxon>
        <taxon>Cyclobacterium</taxon>
    </lineage>
</organism>
<name>A0A0H4PCR1_9BACT</name>
<evidence type="ECO:0000256" key="1">
    <source>
        <dbReference type="SAM" id="SignalP"/>
    </source>
</evidence>
<dbReference type="RefSeq" id="WP_048642488.1">
    <property type="nucleotide sequence ID" value="NZ_CP012040.1"/>
</dbReference>
<feature type="chain" id="PRO_5005207982" description="DUF4038 domain-containing protein" evidence="1">
    <location>
        <begin position="23"/>
        <end position="490"/>
    </location>
</feature>
<dbReference type="InterPro" id="IPR024749">
    <property type="entry name" value="Collagen-bd_put"/>
</dbReference>
<evidence type="ECO:0000259" key="2">
    <source>
        <dbReference type="Pfam" id="PF12904"/>
    </source>
</evidence>
<dbReference type="Pfam" id="PF13204">
    <property type="entry name" value="Apiosidase"/>
    <property type="match status" value="1"/>
</dbReference>
<keyword evidence="1" id="KW-0732">Signal</keyword>
<dbReference type="AlphaFoldDB" id="A0A0H4PCR1"/>
<gene>
    <name evidence="4" type="ORF">CA2015_2839</name>
</gene>
<dbReference type="EMBL" id="CP012040">
    <property type="protein sequence ID" value="AKP52246.1"/>
    <property type="molecule type" value="Genomic_DNA"/>
</dbReference>
<sequence>MIPIKHLGYALFLLLISVNVFAQAPWESHGPLEVASNGHYIAHEDGTPFLWIADTGWGLFQQLTREEVDMYLDHRQKTGFNVIQTVAFWYPHGGGIDSGPHNAANAYGHRPFTGGEDAPNTSEPLIVAGGSTEAPNDYWDHADYIIQAVKKRNMYLALLPNWGRAYISSQFGGAHTEFTIQEAKDYGSFLGKRYQNEPHILWVLGGDAKGLYKEGEKTFDSRSIFRAMAEGIVYGVTGQSPKWNEPNPAWKKVFITYHPDGDATINSSNWFHEDAWLTANGVEVWKEVEKVYSSMLREYNLDNPKKPSLFLEGSYEFGAYGHDCGWITPVRLRRQVYHTFFAGGAGHTYGAGPIWPMRGNRGSYSCGYTWQQALDFPGAVQFAQLAKKFLIDHQWAEWIPDQSILRGSESEGESLKTAVKLDNGEMLLVYFSNISQATVKNILSKSAEAKWFDPNEGREAKAEAFKPGELRKITPPSAWEDAILVLKAKE</sequence>
<dbReference type="Pfam" id="PF12904">
    <property type="entry name" value="Collagen_bind_2"/>
    <property type="match status" value="1"/>
</dbReference>
<dbReference type="KEGG" id="camu:CA2015_2839"/>